<evidence type="ECO:0000256" key="1">
    <source>
        <dbReference type="SAM" id="MobiDB-lite"/>
    </source>
</evidence>
<proteinExistence type="predicted"/>
<dbReference type="OrthoDB" id="669525at2"/>
<feature type="region of interest" description="Disordered" evidence="1">
    <location>
        <begin position="39"/>
        <end position="62"/>
    </location>
</feature>
<dbReference type="EMBL" id="VOHS01000004">
    <property type="protein sequence ID" value="TWW01416.1"/>
    <property type="molecule type" value="Genomic_DNA"/>
</dbReference>
<keyword evidence="3" id="KW-1185">Reference proteome</keyword>
<dbReference type="InterPro" id="IPR025354">
    <property type="entry name" value="DUF4258"/>
</dbReference>
<protein>
    <submittedName>
        <fullName evidence="2">DUF4258 domain-containing protein</fullName>
    </submittedName>
</protein>
<feature type="compositionally biased region" description="Basic and acidic residues" evidence="1">
    <location>
        <begin position="48"/>
        <end position="57"/>
    </location>
</feature>
<accession>A0A5C6M177</accession>
<gene>
    <name evidence="2" type="ORF">FEF09_05300</name>
</gene>
<reference evidence="2 3" key="1">
    <citation type="submission" date="2019-08" db="EMBL/GenBank/DDBJ databases">
        <title>Whole genome sequencing of chitin degrading bacteria Chitinophaga pinensis YS16.</title>
        <authorList>
            <person name="Singh R.P."/>
            <person name="Manchanda G."/>
            <person name="Maurya I.K."/>
            <person name="Joshi N.K."/>
            <person name="Srivastava A.K."/>
        </authorList>
    </citation>
    <scope>NUCLEOTIDE SEQUENCE [LARGE SCALE GENOMIC DNA]</scope>
    <source>
        <strain evidence="2 3">YS-16</strain>
    </source>
</reference>
<name>A0A5C6M177_9BACT</name>
<sequence length="153" mass="17491">MTMKSKGKYIPMLLLTLLLWLAWQQQWWKGPQRLPRVTAHNNTSIATTDKRDKKTTEKTPAGLNRHAPLKYTRHARCRMECRHVTEAEVVEILETGSVNTEKSNPLDEPCPTYAIEGYSEEGQHLRVVFAPCEDTTSVVTCIDLDKDWSCSCN</sequence>
<comment type="caution">
    <text evidence="2">The sequence shown here is derived from an EMBL/GenBank/DDBJ whole genome shotgun (WGS) entry which is preliminary data.</text>
</comment>
<evidence type="ECO:0000313" key="3">
    <source>
        <dbReference type="Proteomes" id="UP000318815"/>
    </source>
</evidence>
<dbReference type="AlphaFoldDB" id="A0A5C6M177"/>
<evidence type="ECO:0000313" key="2">
    <source>
        <dbReference type="EMBL" id="TWW01416.1"/>
    </source>
</evidence>
<dbReference type="Proteomes" id="UP000318815">
    <property type="component" value="Unassembled WGS sequence"/>
</dbReference>
<dbReference type="Pfam" id="PF14076">
    <property type="entry name" value="DUF4258"/>
    <property type="match status" value="1"/>
</dbReference>
<organism evidence="2 3">
    <name type="scientific">Chitinophaga pinensis</name>
    <dbReference type="NCBI Taxonomy" id="79329"/>
    <lineage>
        <taxon>Bacteria</taxon>
        <taxon>Pseudomonadati</taxon>
        <taxon>Bacteroidota</taxon>
        <taxon>Chitinophagia</taxon>
        <taxon>Chitinophagales</taxon>
        <taxon>Chitinophagaceae</taxon>
        <taxon>Chitinophaga</taxon>
    </lineage>
</organism>